<dbReference type="PROSITE" id="PS50887">
    <property type="entry name" value="GGDEF"/>
    <property type="match status" value="1"/>
</dbReference>
<dbReference type="SMART" id="SM00052">
    <property type="entry name" value="EAL"/>
    <property type="match status" value="1"/>
</dbReference>
<dbReference type="SMART" id="SM00086">
    <property type="entry name" value="PAC"/>
    <property type="match status" value="3"/>
</dbReference>
<dbReference type="EMBL" id="CP073344">
    <property type="protein sequence ID" value="UTW05015.1"/>
    <property type="molecule type" value="Genomic_DNA"/>
</dbReference>
<feature type="domain" description="GGDEF" evidence="5">
    <location>
        <begin position="692"/>
        <end position="825"/>
    </location>
</feature>
<evidence type="ECO:0000313" key="8">
    <source>
        <dbReference type="Proteomes" id="UP001059950"/>
    </source>
</evidence>
<dbReference type="PROSITE" id="PS50112">
    <property type="entry name" value="PAS"/>
    <property type="match status" value="2"/>
</dbReference>
<dbReference type="InterPro" id="IPR013656">
    <property type="entry name" value="PAS_4"/>
</dbReference>
<dbReference type="SMART" id="SM00091">
    <property type="entry name" value="PAS"/>
    <property type="match status" value="3"/>
</dbReference>
<gene>
    <name evidence="7" type="ORF">KDX31_08460</name>
</gene>
<protein>
    <submittedName>
        <fullName evidence="7">EAL domain-containing protein</fullName>
    </submittedName>
</protein>
<dbReference type="InterPro" id="IPR000700">
    <property type="entry name" value="PAS-assoc_C"/>
</dbReference>
<dbReference type="Pfam" id="PF00571">
    <property type="entry name" value="CBS"/>
    <property type="match status" value="4"/>
</dbReference>
<dbReference type="InterPro" id="IPR000014">
    <property type="entry name" value="PAS"/>
</dbReference>
<dbReference type="InterPro" id="IPR001633">
    <property type="entry name" value="EAL_dom"/>
</dbReference>
<feature type="domain" description="PAC" evidence="3">
    <location>
        <begin position="354"/>
        <end position="406"/>
    </location>
</feature>
<dbReference type="NCBIfam" id="TIGR00229">
    <property type="entry name" value="sensory_box"/>
    <property type="match status" value="2"/>
</dbReference>
<dbReference type="InterPro" id="IPR043128">
    <property type="entry name" value="Rev_trsase/Diguanyl_cyclase"/>
</dbReference>
<feature type="domain" description="EAL" evidence="4">
    <location>
        <begin position="834"/>
        <end position="1087"/>
    </location>
</feature>
<dbReference type="PROSITE" id="PS51371">
    <property type="entry name" value="CBS"/>
    <property type="match status" value="4"/>
</dbReference>
<dbReference type="SUPFAM" id="SSF55785">
    <property type="entry name" value="PYP-like sensor domain (PAS domain)"/>
    <property type="match status" value="3"/>
</dbReference>
<dbReference type="Pfam" id="PF00563">
    <property type="entry name" value="EAL"/>
    <property type="match status" value="1"/>
</dbReference>
<evidence type="ECO:0000256" key="1">
    <source>
        <dbReference type="PROSITE-ProRule" id="PRU00703"/>
    </source>
</evidence>
<dbReference type="PROSITE" id="PS50113">
    <property type="entry name" value="PAC"/>
    <property type="match status" value="2"/>
</dbReference>
<sequence length="1087" mass="123778">MSEPEITLDTICSMNVLCAHQRDTVLTVLHRMRRSNVSSIVILEQQKPLGIITEKDILRLASTTELDLSQLTAADIMVSPVRTMYGDCDFQQAYEKMQQEKLRHIVVVDRHHTLQGIVTETDFVQHLGFEYLAEIKHVEAVMERVILFVAPDSTLRQAFTTMNEKKISSVVVGNGYQADGILTERDVVRLLDDQIDLNQALVSQYMSSPVEIIDTETSLLQARQIMQDKTIRRLLVCDSDGKIAGLLTRQHLIDSLQTHFIQMMRDALDNLNQQLHSSRNKTIHYQGFFENTPLAYQSLDTNGNILEVNASWRKMMGYDNNEIIGTPFSNLLAKGQDEQYSQGFTEFKKKGMITEAHYRVLTKSGEMIETQIDGQFLRDPSGRLSQTHCLLTNLTEKHRIDSQLRLFRQLIDRSKDALFVIDVETSRIIDTNQASCDYLGYSRKQLLQMHVTDFSDQADNQEQWHTRVSEVLSENNGGVFEAIHRTANGQRIPVEISTTLQIANNRQILLSTVRDITDRKKAEQKSREESDFLQAVLDCIGDPVIVINSDYQVIKSNNAASDYYFNCQSQPDKPCYRSVNNSCDPCQACPLKSAMENMQPTTRLHEQILNTGEKRIYELMTSPLYNADGQVTGLVESSRDITEHIKTRERLQDKEKSLDFLAHHDPLTKLPNRLLFSDRLKQALRRARRMKTGLGLLFIDLDEFKEINDSFGHNLGDQLLKKVAIRLQEHIRENDTLARFGGDEFTIIVEDLLHPEDAAVIAQNLLNAFNDPIQLEEHYLHITLSIGISLYPEDADQPEALIRNVDSAMYLAKASGKNRYDFYTQEMTDQALERILMISAIRKAIEQQQFILHYQPQIDIRDNLIIGAEALIRWKDPQRGTIAPGRFIPLAEKTGMIRAIDLWVLDSVCRNIVEWQRNGYQVPCISVNISARHFGSNSLAREVEAILERHKCPGNMIELEITEGVIMNNPTRSGSELAQLRAMGIRLAIDDFGTGYSSLSYLKTLPLDRLKIDQSFISDIPGDKNDQAISRAIIVLAASLGLEVIAEGMETEEQRQFLISEECFQAQGFLFSKGVPEHRFLSMLNKH</sequence>
<dbReference type="SUPFAM" id="SSF141868">
    <property type="entry name" value="EAL domain-like"/>
    <property type="match status" value="1"/>
</dbReference>
<dbReference type="Pfam" id="PF00990">
    <property type="entry name" value="GGDEF"/>
    <property type="match status" value="1"/>
</dbReference>
<dbReference type="InterPro" id="IPR035919">
    <property type="entry name" value="EAL_sf"/>
</dbReference>
<dbReference type="CDD" id="cd00130">
    <property type="entry name" value="PAS"/>
    <property type="match status" value="2"/>
</dbReference>
<accession>A0ABY5H0X2</accession>
<dbReference type="SUPFAM" id="SSF55073">
    <property type="entry name" value="Nucleotide cyclase"/>
    <property type="match status" value="1"/>
</dbReference>
<organism evidence="7 8">
    <name type="scientific">Amphritea atlantica</name>
    <dbReference type="NCBI Taxonomy" id="355243"/>
    <lineage>
        <taxon>Bacteria</taxon>
        <taxon>Pseudomonadati</taxon>
        <taxon>Pseudomonadota</taxon>
        <taxon>Gammaproteobacteria</taxon>
        <taxon>Oceanospirillales</taxon>
        <taxon>Oceanospirillaceae</taxon>
        <taxon>Amphritea</taxon>
    </lineage>
</organism>
<dbReference type="CDD" id="cd02205">
    <property type="entry name" value="CBS_pair_SF"/>
    <property type="match status" value="1"/>
</dbReference>
<dbReference type="PANTHER" id="PTHR44757:SF2">
    <property type="entry name" value="BIOFILM ARCHITECTURE MAINTENANCE PROTEIN MBAA"/>
    <property type="match status" value="1"/>
</dbReference>
<dbReference type="InterPro" id="IPR035965">
    <property type="entry name" value="PAS-like_dom_sf"/>
</dbReference>
<feature type="domain" description="PAS" evidence="2">
    <location>
        <begin position="281"/>
        <end position="325"/>
    </location>
</feature>
<evidence type="ECO:0000259" key="6">
    <source>
        <dbReference type="PROSITE" id="PS51371"/>
    </source>
</evidence>
<keyword evidence="1" id="KW-0129">CBS domain</keyword>
<dbReference type="PANTHER" id="PTHR44757">
    <property type="entry name" value="DIGUANYLATE CYCLASE DGCP"/>
    <property type="match status" value="1"/>
</dbReference>
<dbReference type="SMART" id="SM00116">
    <property type="entry name" value="CBS"/>
    <property type="match status" value="4"/>
</dbReference>
<dbReference type="PROSITE" id="PS50883">
    <property type="entry name" value="EAL"/>
    <property type="match status" value="1"/>
</dbReference>
<dbReference type="CDD" id="cd01949">
    <property type="entry name" value="GGDEF"/>
    <property type="match status" value="1"/>
</dbReference>
<evidence type="ECO:0000313" key="7">
    <source>
        <dbReference type="EMBL" id="UTW05015.1"/>
    </source>
</evidence>
<dbReference type="SUPFAM" id="SSF54631">
    <property type="entry name" value="CBS-domain pair"/>
    <property type="match status" value="2"/>
</dbReference>
<feature type="domain" description="CBS" evidence="6">
    <location>
        <begin position="206"/>
        <end position="263"/>
    </location>
</feature>
<feature type="domain" description="PAS" evidence="2">
    <location>
        <begin position="403"/>
        <end position="475"/>
    </location>
</feature>
<dbReference type="Proteomes" id="UP001059950">
    <property type="component" value="Chromosome"/>
</dbReference>
<reference evidence="7" key="1">
    <citation type="submission" date="2021-04" db="EMBL/GenBank/DDBJ databases">
        <title>Oceanospirillales bacteria with DddD are important DMSP degraders in coastal seawater.</title>
        <authorList>
            <person name="Liu J."/>
        </authorList>
    </citation>
    <scope>NUCLEOTIDE SEQUENCE</scope>
    <source>
        <strain evidence="7">GY6</strain>
    </source>
</reference>
<evidence type="ECO:0000259" key="4">
    <source>
        <dbReference type="PROSITE" id="PS50883"/>
    </source>
</evidence>
<proteinExistence type="predicted"/>
<evidence type="ECO:0000259" key="2">
    <source>
        <dbReference type="PROSITE" id="PS50112"/>
    </source>
</evidence>
<dbReference type="Gene3D" id="3.30.450.20">
    <property type="entry name" value="PAS domain"/>
    <property type="match status" value="3"/>
</dbReference>
<dbReference type="SMART" id="SM00267">
    <property type="entry name" value="GGDEF"/>
    <property type="match status" value="1"/>
</dbReference>
<dbReference type="CDD" id="cd01948">
    <property type="entry name" value="EAL"/>
    <property type="match status" value="1"/>
</dbReference>
<dbReference type="NCBIfam" id="TIGR00254">
    <property type="entry name" value="GGDEF"/>
    <property type="match status" value="1"/>
</dbReference>
<feature type="domain" description="CBS" evidence="6">
    <location>
        <begin position="12"/>
        <end position="68"/>
    </location>
</feature>
<feature type="domain" description="CBS" evidence="6">
    <location>
        <begin position="77"/>
        <end position="134"/>
    </location>
</feature>
<dbReference type="InterPro" id="IPR052155">
    <property type="entry name" value="Biofilm_reg_signaling"/>
</dbReference>
<name>A0ABY5H0X2_9GAMM</name>
<dbReference type="InterPro" id="IPR000160">
    <property type="entry name" value="GGDEF_dom"/>
</dbReference>
<dbReference type="Pfam" id="PF08448">
    <property type="entry name" value="PAS_4"/>
    <property type="match status" value="1"/>
</dbReference>
<dbReference type="Gene3D" id="3.10.580.10">
    <property type="entry name" value="CBS-domain"/>
    <property type="match status" value="2"/>
</dbReference>
<dbReference type="Pfam" id="PF13426">
    <property type="entry name" value="PAS_9"/>
    <property type="match status" value="2"/>
</dbReference>
<dbReference type="InterPro" id="IPR000644">
    <property type="entry name" value="CBS_dom"/>
</dbReference>
<dbReference type="InterPro" id="IPR001610">
    <property type="entry name" value="PAC"/>
</dbReference>
<dbReference type="InterPro" id="IPR046342">
    <property type="entry name" value="CBS_dom_sf"/>
</dbReference>
<evidence type="ECO:0000259" key="3">
    <source>
        <dbReference type="PROSITE" id="PS50113"/>
    </source>
</evidence>
<evidence type="ECO:0000259" key="5">
    <source>
        <dbReference type="PROSITE" id="PS50887"/>
    </source>
</evidence>
<feature type="domain" description="CBS" evidence="6">
    <location>
        <begin position="142"/>
        <end position="197"/>
    </location>
</feature>
<dbReference type="InterPro" id="IPR029787">
    <property type="entry name" value="Nucleotide_cyclase"/>
</dbReference>
<dbReference type="Gene3D" id="3.30.70.270">
    <property type="match status" value="1"/>
</dbReference>
<feature type="domain" description="PAC" evidence="3">
    <location>
        <begin position="598"/>
        <end position="653"/>
    </location>
</feature>
<dbReference type="Gene3D" id="3.20.20.450">
    <property type="entry name" value="EAL domain"/>
    <property type="match status" value="1"/>
</dbReference>
<keyword evidence="8" id="KW-1185">Reference proteome</keyword>